<accession>A0ABZ1I0J9</accession>
<reference evidence="2 3" key="1">
    <citation type="journal article" date="2015" name="Int. J. Syst. Evol. Microbiol.">
        <title>Amycolatopsis rhabdoformis sp. nov., an actinomycete isolated from a tropical forest soil.</title>
        <authorList>
            <person name="Souza W.R."/>
            <person name="Silva R.E."/>
            <person name="Goodfellow M."/>
            <person name="Busarakam K."/>
            <person name="Figueiro F.S."/>
            <person name="Ferreira D."/>
            <person name="Rodrigues-Filho E."/>
            <person name="Moraes L.A.B."/>
            <person name="Zucchi T.D."/>
        </authorList>
    </citation>
    <scope>NUCLEOTIDE SEQUENCE [LARGE SCALE GENOMIC DNA]</scope>
    <source>
        <strain evidence="2 3">NCIMB 14900</strain>
    </source>
</reference>
<evidence type="ECO:0000313" key="2">
    <source>
        <dbReference type="EMBL" id="WSE27916.1"/>
    </source>
</evidence>
<sequence>MSGRPDPQPAEKPWELHEHITRENERIAAEQRDAARNGATR</sequence>
<feature type="compositionally biased region" description="Basic and acidic residues" evidence="1">
    <location>
        <begin position="12"/>
        <end position="35"/>
    </location>
</feature>
<gene>
    <name evidence="2" type="ORF">VSH64_34430</name>
</gene>
<dbReference type="RefSeq" id="WP_326566920.1">
    <property type="nucleotide sequence ID" value="NZ_CP142149.1"/>
</dbReference>
<evidence type="ECO:0000256" key="1">
    <source>
        <dbReference type="SAM" id="MobiDB-lite"/>
    </source>
</evidence>
<feature type="compositionally biased region" description="Pro residues" evidence="1">
    <location>
        <begin position="1"/>
        <end position="10"/>
    </location>
</feature>
<protein>
    <submittedName>
        <fullName evidence="2">Uncharacterized protein</fullName>
    </submittedName>
</protein>
<name>A0ABZ1I0J9_9PSEU</name>
<dbReference type="EMBL" id="CP142149">
    <property type="protein sequence ID" value="WSE27916.1"/>
    <property type="molecule type" value="Genomic_DNA"/>
</dbReference>
<feature type="region of interest" description="Disordered" evidence="1">
    <location>
        <begin position="1"/>
        <end position="41"/>
    </location>
</feature>
<organism evidence="2 3">
    <name type="scientific">Amycolatopsis rhabdoformis</name>
    <dbReference type="NCBI Taxonomy" id="1448059"/>
    <lineage>
        <taxon>Bacteria</taxon>
        <taxon>Bacillati</taxon>
        <taxon>Actinomycetota</taxon>
        <taxon>Actinomycetes</taxon>
        <taxon>Pseudonocardiales</taxon>
        <taxon>Pseudonocardiaceae</taxon>
        <taxon>Amycolatopsis</taxon>
    </lineage>
</organism>
<keyword evidence="3" id="KW-1185">Reference proteome</keyword>
<proteinExistence type="predicted"/>
<evidence type="ECO:0000313" key="3">
    <source>
        <dbReference type="Proteomes" id="UP001330812"/>
    </source>
</evidence>
<dbReference type="Proteomes" id="UP001330812">
    <property type="component" value="Chromosome"/>
</dbReference>